<accession>A0A382KVM8</accession>
<name>A0A382KVM8_9ZZZZ</name>
<dbReference type="EMBL" id="UINC01083090">
    <property type="protein sequence ID" value="SVC28456.1"/>
    <property type="molecule type" value="Genomic_DNA"/>
</dbReference>
<sequence length="44" mass="4946">HILLIIGVMISLANHIFSPHEHVYSILSPHLRHFVSGGYSSYAM</sequence>
<gene>
    <name evidence="1" type="ORF">METZ01_LOCUS281310</name>
</gene>
<proteinExistence type="predicted"/>
<feature type="non-terminal residue" evidence="1">
    <location>
        <position position="1"/>
    </location>
</feature>
<protein>
    <submittedName>
        <fullName evidence="1">Uncharacterized protein</fullName>
    </submittedName>
</protein>
<dbReference type="AlphaFoldDB" id="A0A382KVM8"/>
<evidence type="ECO:0000313" key="1">
    <source>
        <dbReference type="EMBL" id="SVC28456.1"/>
    </source>
</evidence>
<organism evidence="1">
    <name type="scientific">marine metagenome</name>
    <dbReference type="NCBI Taxonomy" id="408172"/>
    <lineage>
        <taxon>unclassified sequences</taxon>
        <taxon>metagenomes</taxon>
        <taxon>ecological metagenomes</taxon>
    </lineage>
</organism>
<reference evidence="1" key="1">
    <citation type="submission" date="2018-05" db="EMBL/GenBank/DDBJ databases">
        <authorList>
            <person name="Lanie J.A."/>
            <person name="Ng W.-L."/>
            <person name="Kazmierczak K.M."/>
            <person name="Andrzejewski T.M."/>
            <person name="Davidsen T.M."/>
            <person name="Wayne K.J."/>
            <person name="Tettelin H."/>
            <person name="Glass J.I."/>
            <person name="Rusch D."/>
            <person name="Podicherti R."/>
            <person name="Tsui H.-C.T."/>
            <person name="Winkler M.E."/>
        </authorList>
    </citation>
    <scope>NUCLEOTIDE SEQUENCE</scope>
</reference>